<accession>A0A1Q9LBP6</accession>
<dbReference type="CDD" id="cd08509">
    <property type="entry name" value="PBP2_TmCBP_oligosaccharides_like"/>
    <property type="match status" value="1"/>
</dbReference>
<dbReference type="GO" id="GO:0042597">
    <property type="term" value="C:periplasmic space"/>
    <property type="evidence" value="ECO:0007669"/>
    <property type="project" value="UniProtKB-ARBA"/>
</dbReference>
<dbReference type="PANTHER" id="PTHR30290:SF82">
    <property type="entry name" value="ABC-TYPE DIPEPTIDE_OLIGOPEPTIDE TRANSPORT SYSTEM, PERIPLASMIC COMPONENT"/>
    <property type="match status" value="1"/>
</dbReference>
<dbReference type="GO" id="GO:1904680">
    <property type="term" value="F:peptide transmembrane transporter activity"/>
    <property type="evidence" value="ECO:0007669"/>
    <property type="project" value="TreeGrafter"/>
</dbReference>
<dbReference type="InterPro" id="IPR030678">
    <property type="entry name" value="Peptide/Ni-bd"/>
</dbReference>
<proteinExistence type="predicted"/>
<gene>
    <name evidence="3" type="ORF">BJP25_04985</name>
</gene>
<dbReference type="Gene3D" id="3.40.190.10">
    <property type="entry name" value="Periplasmic binding protein-like II"/>
    <property type="match status" value="1"/>
</dbReference>
<dbReference type="PANTHER" id="PTHR30290">
    <property type="entry name" value="PERIPLASMIC BINDING COMPONENT OF ABC TRANSPORTER"/>
    <property type="match status" value="1"/>
</dbReference>
<dbReference type="InterPro" id="IPR006311">
    <property type="entry name" value="TAT_signal"/>
</dbReference>
<dbReference type="InterPro" id="IPR039424">
    <property type="entry name" value="SBP_5"/>
</dbReference>
<dbReference type="Proteomes" id="UP000186040">
    <property type="component" value="Unassembled WGS sequence"/>
</dbReference>
<dbReference type="RefSeq" id="WP_075978629.1">
    <property type="nucleotide sequence ID" value="NZ_MKQR01000032.1"/>
</dbReference>
<dbReference type="GO" id="GO:0043190">
    <property type="term" value="C:ATP-binding cassette (ABC) transporter complex"/>
    <property type="evidence" value="ECO:0007669"/>
    <property type="project" value="InterPro"/>
</dbReference>
<feature type="domain" description="Solute-binding protein family 5" evidence="2">
    <location>
        <begin position="85"/>
        <end position="442"/>
    </location>
</feature>
<evidence type="ECO:0000313" key="3">
    <source>
        <dbReference type="EMBL" id="OLR89446.1"/>
    </source>
</evidence>
<dbReference type="Gene3D" id="3.10.105.10">
    <property type="entry name" value="Dipeptide-binding Protein, Domain 3"/>
    <property type="match status" value="1"/>
</dbReference>
<dbReference type="SUPFAM" id="SSF53850">
    <property type="entry name" value="Periplasmic binding protein-like II"/>
    <property type="match status" value="1"/>
</dbReference>
<keyword evidence="1" id="KW-0732">Signal</keyword>
<comment type="caution">
    <text evidence="3">The sequence shown here is derived from an EMBL/GenBank/DDBJ whole genome shotgun (WGS) entry which is preliminary data.</text>
</comment>
<evidence type="ECO:0000313" key="4">
    <source>
        <dbReference type="Proteomes" id="UP000186040"/>
    </source>
</evidence>
<organism evidence="3 4">
    <name type="scientific">Actinokineospora bangkokensis</name>
    <dbReference type="NCBI Taxonomy" id="1193682"/>
    <lineage>
        <taxon>Bacteria</taxon>
        <taxon>Bacillati</taxon>
        <taxon>Actinomycetota</taxon>
        <taxon>Actinomycetes</taxon>
        <taxon>Pseudonocardiales</taxon>
        <taxon>Pseudonocardiaceae</taxon>
        <taxon>Actinokineospora</taxon>
    </lineage>
</organism>
<dbReference type="OrthoDB" id="9764591at2"/>
<dbReference type="STRING" id="1193682.BJP25_04985"/>
<feature type="signal peptide" evidence="1">
    <location>
        <begin position="1"/>
        <end position="23"/>
    </location>
</feature>
<dbReference type="PROSITE" id="PS51257">
    <property type="entry name" value="PROKAR_LIPOPROTEIN"/>
    <property type="match status" value="1"/>
</dbReference>
<sequence>MRIRRRAALATAALLALTLTACGGGGSSTAGAGAGVLTVGMPNGPQTENHNPLISTSASASLGYRYVIWEPLVMTSQTAPDREGKPWLATKWDWSDNYRKLVLTIRDGVTWSDGKPMTAADVAYTFTLLKSTKALNINAIPWGDITSSGSTVTVTFPTSQFVNQIKILNQVVLPQHQWSTFADPATDPVKQPIGTGPYTLKSFTPQTTTLVAREGYWQTAPEVKELRYTSYNDNNAQTTALANGSVEWSFVFIPNYKSVYVDKDPEHHKLWFPPTLAIHGLFLNTEQAPFDNPALRRAMSKVINREDIFQQGEAGYFYPKVDNVTGIPTPAGESFISDKYKGKTTGLDVEGAKRELTGAGFTLNGDKLLDPTGKPVSITLSNPAGWSDYITDLEIIKDNLSGIGITATVDKANQDAWTTAIDTGQFQASLHWTNSGATPYDIYQSVMDGALYKPVGTPGVNGNFGRFKNDTATKALETYANADSDTARKTAMDTLQDVMVEQMPVIPVMAANAGAEYNTKNWVGWPSAEDPYADAQPTLINALDVVLHLKAAGK</sequence>
<dbReference type="PIRSF" id="PIRSF002741">
    <property type="entry name" value="MppA"/>
    <property type="match status" value="1"/>
</dbReference>
<reference evidence="3 4" key="1">
    <citation type="submission" date="2016-10" db="EMBL/GenBank/DDBJ databases">
        <title>The Draft Genome Sequence of Actinokineospora bangkokensis 44EHWT reveals the biosynthetic pathway of antifungal compounds Thailandins with unusual extender unit butylmalonyl-CoA.</title>
        <authorList>
            <person name="Greule A."/>
            <person name="Intra B."/>
            <person name="Flemming S."/>
            <person name="Rommel M.G."/>
            <person name="Panbangred W."/>
            <person name="Bechthold A."/>
        </authorList>
    </citation>
    <scope>NUCLEOTIDE SEQUENCE [LARGE SCALE GENOMIC DNA]</scope>
    <source>
        <strain evidence="3 4">44EHW</strain>
    </source>
</reference>
<evidence type="ECO:0000256" key="1">
    <source>
        <dbReference type="SAM" id="SignalP"/>
    </source>
</evidence>
<dbReference type="PROSITE" id="PS51318">
    <property type="entry name" value="TAT"/>
    <property type="match status" value="1"/>
</dbReference>
<protein>
    <submittedName>
        <fullName evidence="3">Peptide ABC transporter substrate-binding protein</fullName>
    </submittedName>
</protein>
<keyword evidence="4" id="KW-1185">Reference proteome</keyword>
<dbReference type="Gene3D" id="3.90.76.10">
    <property type="entry name" value="Dipeptide-binding Protein, Domain 1"/>
    <property type="match status" value="1"/>
</dbReference>
<dbReference type="InterPro" id="IPR000914">
    <property type="entry name" value="SBP_5_dom"/>
</dbReference>
<dbReference type="EMBL" id="MKQR01000032">
    <property type="protein sequence ID" value="OLR89446.1"/>
    <property type="molecule type" value="Genomic_DNA"/>
</dbReference>
<evidence type="ECO:0000259" key="2">
    <source>
        <dbReference type="Pfam" id="PF00496"/>
    </source>
</evidence>
<feature type="chain" id="PRO_5038367847" evidence="1">
    <location>
        <begin position="24"/>
        <end position="554"/>
    </location>
</feature>
<dbReference type="GO" id="GO:0015833">
    <property type="term" value="P:peptide transport"/>
    <property type="evidence" value="ECO:0007669"/>
    <property type="project" value="TreeGrafter"/>
</dbReference>
<dbReference type="Pfam" id="PF00496">
    <property type="entry name" value="SBP_bac_5"/>
    <property type="match status" value="1"/>
</dbReference>
<dbReference type="AlphaFoldDB" id="A0A1Q9LBP6"/>
<name>A0A1Q9LBP6_9PSEU</name>